<dbReference type="NCBIfam" id="TIGR00410">
    <property type="entry name" value="lacE"/>
    <property type="match status" value="1"/>
</dbReference>
<evidence type="ECO:0000256" key="5">
    <source>
        <dbReference type="ARBA" id="ARBA00022692"/>
    </source>
</evidence>
<dbReference type="RefSeq" id="WP_008787678.1">
    <property type="nucleotide sequence ID" value="NZ_AKCB01000001.1"/>
</dbReference>
<dbReference type="GO" id="GO:1902815">
    <property type="term" value="P:N,N'-diacetylchitobiose import"/>
    <property type="evidence" value="ECO:0007669"/>
    <property type="project" value="TreeGrafter"/>
</dbReference>
<dbReference type="GO" id="GO:0009401">
    <property type="term" value="P:phosphoenolpyruvate-dependent sugar phosphotransferase system"/>
    <property type="evidence" value="ECO:0007669"/>
    <property type="project" value="InterPro"/>
</dbReference>
<evidence type="ECO:0000313" key="11">
    <source>
        <dbReference type="EMBL" id="EFW06102.1"/>
    </source>
</evidence>
<evidence type="ECO:0000256" key="4">
    <source>
        <dbReference type="ARBA" id="ARBA00022597"/>
    </source>
</evidence>
<sequence>MEALTNVLENFLMPISSWVSRNKSLQGISKGFMRILPVTILSSMFYLIANFPITGWTNWLASSGIGNYILIPYNVTMGLFALYAAFAVAYSYAQNEKCDALSTGIVSLICFLVLTPYVTDTAGALFAEGDLAYSFGWLGCKGLFVAMLIAIIVAKVYCLFEKKGWTIHMPEGVPPYVEQSFASLIPGFICAGVCGILAYELSLTSFGNIHELIYHYLQTPLTALGGSIWGYLIATVLIQLLWWFGIHGFNVVMGVMMPIFLGIDMARMAGETTNPIGMSLMTVVGQSTVCCCIIMLFFCKSKQLKQIGKIATPAAIFNIGEPIVFGVPNVLNPYMFIPTVLLVPIVTNLFFYLGFVSGIVTPLSGAQVSMQVPVVLYGLVQGNWMVALWQALAIPLGVILFLPFYKMYDKTLVAKEKELEAQKND</sequence>
<protein>
    <recommendedName>
        <fullName evidence="8">Permease IIC component</fullName>
    </recommendedName>
</protein>
<feature type="transmembrane region" description="Helical" evidence="9">
    <location>
        <begin position="69"/>
        <end position="93"/>
    </location>
</feature>
<keyword evidence="2 8" id="KW-0813">Transport</keyword>
<feature type="domain" description="PTS EIIC type-3" evidence="10">
    <location>
        <begin position="8"/>
        <end position="404"/>
    </location>
</feature>
<feature type="transmembrane region" description="Helical" evidence="9">
    <location>
        <begin position="221"/>
        <end position="244"/>
    </location>
</feature>
<dbReference type="OrthoDB" id="1641940at2"/>
<dbReference type="GO" id="GO:0005886">
    <property type="term" value="C:plasma membrane"/>
    <property type="evidence" value="ECO:0007669"/>
    <property type="project" value="UniProtKB-SubCell"/>
</dbReference>
<dbReference type="PIRSF" id="PIRSF006351">
    <property type="entry name" value="PTS_EIIC-Cellobiose"/>
    <property type="match status" value="1"/>
</dbReference>
<organism evidence="11 12">
    <name type="scientific">Coprobacillus cateniformis</name>
    <dbReference type="NCBI Taxonomy" id="100884"/>
    <lineage>
        <taxon>Bacteria</taxon>
        <taxon>Bacillati</taxon>
        <taxon>Bacillota</taxon>
        <taxon>Erysipelotrichia</taxon>
        <taxon>Erysipelotrichales</taxon>
        <taxon>Coprobacillaceae</taxon>
        <taxon>Coprobacillus</taxon>
    </lineage>
</organism>
<dbReference type="Pfam" id="PF02378">
    <property type="entry name" value="PTS_EIIC"/>
    <property type="match status" value="1"/>
</dbReference>
<dbReference type="EMBL" id="ADKX01000008">
    <property type="protein sequence ID" value="EFW06102.1"/>
    <property type="molecule type" value="Genomic_DNA"/>
</dbReference>
<dbReference type="InterPro" id="IPR003352">
    <property type="entry name" value="PTS_EIIC"/>
</dbReference>
<feature type="transmembrane region" description="Helical" evidence="9">
    <location>
        <begin position="131"/>
        <end position="160"/>
    </location>
</feature>
<evidence type="ECO:0000256" key="2">
    <source>
        <dbReference type="ARBA" id="ARBA00022448"/>
    </source>
</evidence>
<evidence type="ECO:0000256" key="1">
    <source>
        <dbReference type="ARBA" id="ARBA00004651"/>
    </source>
</evidence>
<dbReference type="AlphaFoldDB" id="E7G724"/>
<feature type="transmembrane region" description="Helical" evidence="9">
    <location>
        <begin position="251"/>
        <end position="270"/>
    </location>
</feature>
<feature type="transmembrane region" description="Helical" evidence="9">
    <location>
        <begin position="334"/>
        <end position="353"/>
    </location>
</feature>
<accession>E7G724</accession>
<evidence type="ECO:0000256" key="8">
    <source>
        <dbReference type="PIRNR" id="PIRNR006351"/>
    </source>
</evidence>
<dbReference type="GO" id="GO:0008982">
    <property type="term" value="F:protein-N(PI)-phosphohistidine-sugar phosphotransferase activity"/>
    <property type="evidence" value="ECO:0007669"/>
    <property type="project" value="UniProtKB-UniRule"/>
</dbReference>
<dbReference type="InterPro" id="IPR004501">
    <property type="entry name" value="PTS_EIIC_3"/>
</dbReference>
<evidence type="ECO:0000259" key="10">
    <source>
        <dbReference type="PROSITE" id="PS51105"/>
    </source>
</evidence>
<evidence type="ECO:0000313" key="12">
    <source>
        <dbReference type="Proteomes" id="UP000003157"/>
    </source>
</evidence>
<dbReference type="eggNOG" id="COG1455">
    <property type="taxonomic scope" value="Bacteria"/>
</dbReference>
<feature type="transmembrane region" description="Helical" evidence="9">
    <location>
        <begin position="100"/>
        <end position="119"/>
    </location>
</feature>
<keyword evidence="3 8" id="KW-1003">Cell membrane</keyword>
<dbReference type="InterPro" id="IPR004796">
    <property type="entry name" value="PTS_IIC_cello"/>
</dbReference>
<evidence type="ECO:0000256" key="7">
    <source>
        <dbReference type="ARBA" id="ARBA00023136"/>
    </source>
</evidence>
<dbReference type="GeneID" id="78229031"/>
<keyword evidence="7 8" id="KW-0472">Membrane</keyword>
<dbReference type="STRING" id="100884.GCA_000269565_01150"/>
<dbReference type="PROSITE" id="PS51105">
    <property type="entry name" value="PTS_EIIC_TYPE_3"/>
    <property type="match status" value="1"/>
</dbReference>
<keyword evidence="6 9" id="KW-1133">Transmembrane helix</keyword>
<dbReference type="PANTHER" id="PTHR33989">
    <property type="match status" value="1"/>
</dbReference>
<comment type="caution">
    <text evidence="11">The sequence shown here is derived from an EMBL/GenBank/DDBJ whole genome shotgun (WGS) entry which is preliminary data.</text>
</comment>
<keyword evidence="12" id="KW-1185">Reference proteome</keyword>
<keyword evidence="4 8" id="KW-0762">Sugar transport</keyword>
<keyword evidence="5 9" id="KW-0812">Transmembrane</keyword>
<proteinExistence type="predicted"/>
<dbReference type="HOGENOM" id="CLU_029688_1_0_9"/>
<feature type="transmembrane region" description="Helical" evidence="9">
    <location>
        <begin position="31"/>
        <end position="49"/>
    </location>
</feature>
<dbReference type="InterPro" id="IPR051088">
    <property type="entry name" value="PTS_Sugar-EIIC/EIIB"/>
</dbReference>
<gene>
    <name evidence="11" type="ORF">HMPREF9488_00562</name>
</gene>
<evidence type="ECO:0000256" key="3">
    <source>
        <dbReference type="ARBA" id="ARBA00022475"/>
    </source>
</evidence>
<evidence type="ECO:0000256" key="9">
    <source>
        <dbReference type="SAM" id="Phobius"/>
    </source>
</evidence>
<feature type="transmembrane region" description="Helical" evidence="9">
    <location>
        <begin position="276"/>
        <end position="298"/>
    </location>
</feature>
<dbReference type="PANTHER" id="PTHR33989:SF4">
    <property type="entry name" value="PTS SYSTEM N,N'-DIACETYLCHITOBIOSE-SPECIFIC EIIC COMPONENT"/>
    <property type="match status" value="1"/>
</dbReference>
<comment type="function">
    <text evidence="8">The phosphoenolpyruvate-dependent sugar phosphotransferase system (PTS), a major carbohydrate active -transport system, catalyzes the phosphorylation of incoming sugar substrates concomitant with their translocation across the cell membrane.</text>
</comment>
<dbReference type="Proteomes" id="UP000003157">
    <property type="component" value="Unassembled WGS sequence"/>
</dbReference>
<comment type="subcellular location">
    <subcellularLocation>
        <location evidence="1">Cell membrane</location>
        <topology evidence="1">Multi-pass membrane protein</topology>
    </subcellularLocation>
</comment>
<reference evidence="11 12" key="1">
    <citation type="submission" date="2010-12" db="EMBL/GenBank/DDBJ databases">
        <title>The Genome Sequence of Coprobacillus sp. strain 29_1.</title>
        <authorList>
            <consortium name="The Broad Institute Genome Sequencing Platform"/>
            <person name="Earl A."/>
            <person name="Ward D."/>
            <person name="Feldgarden M."/>
            <person name="Gevers D."/>
            <person name="Daigneault M."/>
            <person name="Sibley C.D."/>
            <person name="White A."/>
            <person name="Strauss J."/>
            <person name="Allen-Vercoe E."/>
            <person name="Young S.K."/>
            <person name="Zeng Q."/>
            <person name="Gargeya S."/>
            <person name="Fitzgerald M."/>
            <person name="Haas B."/>
            <person name="Abouelleil A."/>
            <person name="Alvarado L."/>
            <person name="Arachchi H.M."/>
            <person name="Berlin A."/>
            <person name="Brown A."/>
            <person name="Chapman S.B."/>
            <person name="Chen Z."/>
            <person name="Dunbar C."/>
            <person name="Freedman E."/>
            <person name="Gearin G."/>
            <person name="Gellesch M."/>
            <person name="Goldberg J."/>
            <person name="Griggs A."/>
            <person name="Gujja S."/>
            <person name="Heilman E."/>
            <person name="Heiman D."/>
            <person name="Howarth C."/>
            <person name="Larson L."/>
            <person name="Lui A."/>
            <person name="MacDonald P.J.P."/>
            <person name="Mehta T."/>
            <person name="Montmayeur A."/>
            <person name="Murphy C."/>
            <person name="Neiman D."/>
            <person name="Pearson M."/>
            <person name="Priest M."/>
            <person name="Roberts A."/>
            <person name="Saif S."/>
            <person name="Shea T."/>
            <person name="Shenoy N."/>
            <person name="Sisk P."/>
            <person name="Stolte C."/>
            <person name="Sykes S."/>
            <person name="White J."/>
            <person name="Yandava C."/>
            <person name="Nusbaum C."/>
            <person name="Birren B."/>
        </authorList>
    </citation>
    <scope>NUCLEOTIDE SEQUENCE [LARGE SCALE GENOMIC DNA]</scope>
    <source>
        <strain evidence="11 12">29_1</strain>
    </source>
</reference>
<feature type="transmembrane region" description="Helical" evidence="9">
    <location>
        <begin position="386"/>
        <end position="405"/>
    </location>
</feature>
<name>E7G724_9FIRM</name>
<feature type="transmembrane region" description="Helical" evidence="9">
    <location>
        <begin position="181"/>
        <end position="201"/>
    </location>
</feature>
<evidence type="ECO:0000256" key="6">
    <source>
        <dbReference type="ARBA" id="ARBA00022989"/>
    </source>
</evidence>